<dbReference type="FunFam" id="1.10.150.50:FF:000037">
    <property type="entry name" value="sphingomyelin synthase-related protein 1 isoform X1"/>
    <property type="match status" value="1"/>
</dbReference>
<dbReference type="GO" id="GO:0046467">
    <property type="term" value="P:membrane lipid biosynthetic process"/>
    <property type="evidence" value="ECO:0007669"/>
    <property type="project" value="UniProtKB-ARBA"/>
</dbReference>
<dbReference type="Pfam" id="PF14360">
    <property type="entry name" value="PAP2_C"/>
    <property type="match status" value="1"/>
</dbReference>
<dbReference type="GO" id="GO:0006672">
    <property type="term" value="P:ceramide metabolic process"/>
    <property type="evidence" value="ECO:0007669"/>
    <property type="project" value="UniProtKB-ARBA"/>
</dbReference>
<evidence type="ECO:0000256" key="4">
    <source>
        <dbReference type="ARBA" id="ARBA00022692"/>
    </source>
</evidence>
<feature type="transmembrane region" description="Helical" evidence="9">
    <location>
        <begin position="282"/>
        <end position="302"/>
    </location>
</feature>
<comment type="subcellular location">
    <subcellularLocation>
        <location evidence="1">Membrane</location>
        <topology evidence="1">Multi-pass membrane protein</topology>
    </subcellularLocation>
</comment>
<protein>
    <recommendedName>
        <fullName evidence="10">SAM domain-containing protein</fullName>
    </recommendedName>
</protein>
<gene>
    <name evidence="11" type="ORF">BaRGS_00010171</name>
</gene>
<dbReference type="CDD" id="cd09515">
    <property type="entry name" value="SAM_SGMS1-like"/>
    <property type="match status" value="1"/>
</dbReference>
<dbReference type="SUPFAM" id="SSF47769">
    <property type="entry name" value="SAM/Pointed domain"/>
    <property type="match status" value="1"/>
</dbReference>
<name>A0ABD0LH36_9CAEN</name>
<evidence type="ECO:0000313" key="11">
    <source>
        <dbReference type="EMBL" id="KAK7498511.1"/>
    </source>
</evidence>
<evidence type="ECO:0000256" key="8">
    <source>
        <dbReference type="ARBA" id="ARBA00023136"/>
    </source>
</evidence>
<evidence type="ECO:0000256" key="6">
    <source>
        <dbReference type="ARBA" id="ARBA00022989"/>
    </source>
</evidence>
<evidence type="ECO:0000256" key="1">
    <source>
        <dbReference type="ARBA" id="ARBA00004141"/>
    </source>
</evidence>
<sequence>MAENNIRLSKWSCEDVARWLNEEGFGDYSEVLCSQHKIDGQTLLILTEDDLKQPPIKMSVLGDIKRIMSKVNQLRRHDPEFETAVANMSGVQPQSVSNPLINSSHKLSEPRLVKSSLQMVSAHPRLYTMISQESKSLDPELWKTLLSFFYVFSVFLLTAFVMVIVHDRVPDMQKYPPLPDLFLDNMPLVPWAFEACELVGTTLCIMWVAVLVFHKHRFILLRRMFSLLGTIFLLRCVCMLITSMSVPGRHLQCAGHRYGDWRSRIARTLDIWRGLDTPKTDFYYLHMTSWVLNIFGIFFILAAHEHYSIDVFIAFYITSRLFMYYHTLANNRSLMQQDAQRTRAWFPLFSFFESRCDGIVPNEFEWPFSIPSKLMDLTKTKPSSSSAVKQD</sequence>
<evidence type="ECO:0000313" key="12">
    <source>
        <dbReference type="Proteomes" id="UP001519460"/>
    </source>
</evidence>
<organism evidence="11 12">
    <name type="scientific">Batillaria attramentaria</name>
    <dbReference type="NCBI Taxonomy" id="370345"/>
    <lineage>
        <taxon>Eukaryota</taxon>
        <taxon>Metazoa</taxon>
        <taxon>Spiralia</taxon>
        <taxon>Lophotrochozoa</taxon>
        <taxon>Mollusca</taxon>
        <taxon>Gastropoda</taxon>
        <taxon>Caenogastropoda</taxon>
        <taxon>Sorbeoconcha</taxon>
        <taxon>Cerithioidea</taxon>
        <taxon>Batillariidae</taxon>
        <taxon>Batillaria</taxon>
    </lineage>
</organism>
<feature type="transmembrane region" description="Helical" evidence="9">
    <location>
        <begin position="309"/>
        <end position="327"/>
    </location>
</feature>
<dbReference type="Pfam" id="PF00536">
    <property type="entry name" value="SAM_1"/>
    <property type="match status" value="1"/>
</dbReference>
<feature type="transmembrane region" description="Helical" evidence="9">
    <location>
        <begin position="145"/>
        <end position="165"/>
    </location>
</feature>
<keyword evidence="8 9" id="KW-0472">Membrane</keyword>
<dbReference type="InterPro" id="IPR013761">
    <property type="entry name" value="SAM/pointed_sf"/>
</dbReference>
<keyword evidence="6 9" id="KW-1133">Transmembrane helix</keyword>
<dbReference type="Proteomes" id="UP001519460">
    <property type="component" value="Unassembled WGS sequence"/>
</dbReference>
<dbReference type="Gene3D" id="1.10.150.50">
    <property type="entry name" value="Transcription Factor, Ets-1"/>
    <property type="match status" value="1"/>
</dbReference>
<feature type="domain" description="SAM" evidence="10">
    <location>
        <begin position="11"/>
        <end position="77"/>
    </location>
</feature>
<dbReference type="SMART" id="SM00454">
    <property type="entry name" value="SAM"/>
    <property type="match status" value="1"/>
</dbReference>
<keyword evidence="5" id="KW-0746">Sphingolipid metabolism</keyword>
<dbReference type="GO" id="GO:0016740">
    <property type="term" value="F:transferase activity"/>
    <property type="evidence" value="ECO:0007669"/>
    <property type="project" value="UniProtKB-KW"/>
</dbReference>
<keyword evidence="12" id="KW-1185">Reference proteome</keyword>
<reference evidence="11 12" key="1">
    <citation type="journal article" date="2023" name="Sci. Data">
        <title>Genome assembly of the Korean intertidal mud-creeper Batillaria attramentaria.</title>
        <authorList>
            <person name="Patra A.K."/>
            <person name="Ho P.T."/>
            <person name="Jun S."/>
            <person name="Lee S.J."/>
            <person name="Kim Y."/>
            <person name="Won Y.J."/>
        </authorList>
    </citation>
    <scope>NUCLEOTIDE SEQUENCE [LARGE SCALE GENOMIC DNA]</scope>
    <source>
        <strain evidence="11">Wonlab-2016</strain>
    </source>
</reference>
<dbReference type="PANTHER" id="PTHR21290:SF25">
    <property type="entry name" value="SPHINGOMYELIN SYNTHASE-RELATED PROTEIN 1"/>
    <property type="match status" value="1"/>
</dbReference>
<keyword evidence="4 9" id="KW-0812">Transmembrane</keyword>
<keyword evidence="7" id="KW-0443">Lipid metabolism</keyword>
<evidence type="ECO:0000256" key="9">
    <source>
        <dbReference type="SAM" id="Phobius"/>
    </source>
</evidence>
<evidence type="ECO:0000256" key="2">
    <source>
        <dbReference type="ARBA" id="ARBA00005441"/>
    </source>
</evidence>
<dbReference type="PANTHER" id="PTHR21290">
    <property type="entry name" value="SPHINGOMYELIN SYNTHETASE"/>
    <property type="match status" value="1"/>
</dbReference>
<dbReference type="GO" id="GO:0043604">
    <property type="term" value="P:amide biosynthetic process"/>
    <property type="evidence" value="ECO:0007669"/>
    <property type="project" value="UniProtKB-ARBA"/>
</dbReference>
<dbReference type="PROSITE" id="PS50105">
    <property type="entry name" value="SAM_DOMAIN"/>
    <property type="match status" value="1"/>
</dbReference>
<feature type="transmembrane region" description="Helical" evidence="9">
    <location>
        <begin position="225"/>
        <end position="246"/>
    </location>
</feature>
<evidence type="ECO:0000256" key="3">
    <source>
        <dbReference type="ARBA" id="ARBA00022679"/>
    </source>
</evidence>
<feature type="transmembrane region" description="Helical" evidence="9">
    <location>
        <begin position="188"/>
        <end position="213"/>
    </location>
</feature>
<evidence type="ECO:0000256" key="7">
    <source>
        <dbReference type="ARBA" id="ARBA00023098"/>
    </source>
</evidence>
<proteinExistence type="inferred from homology"/>
<evidence type="ECO:0000256" key="5">
    <source>
        <dbReference type="ARBA" id="ARBA00022919"/>
    </source>
</evidence>
<dbReference type="InterPro" id="IPR045221">
    <property type="entry name" value="Sphingomyelin_synth-like"/>
</dbReference>
<evidence type="ECO:0000259" key="10">
    <source>
        <dbReference type="PROSITE" id="PS50105"/>
    </source>
</evidence>
<dbReference type="GO" id="GO:0016020">
    <property type="term" value="C:membrane"/>
    <property type="evidence" value="ECO:0007669"/>
    <property type="project" value="UniProtKB-SubCell"/>
</dbReference>
<dbReference type="InterPro" id="IPR001660">
    <property type="entry name" value="SAM"/>
</dbReference>
<dbReference type="AlphaFoldDB" id="A0ABD0LH36"/>
<keyword evidence="3" id="KW-0808">Transferase</keyword>
<accession>A0ABD0LH36</accession>
<comment type="caution">
    <text evidence="11">The sequence shown here is derived from an EMBL/GenBank/DDBJ whole genome shotgun (WGS) entry which is preliminary data.</text>
</comment>
<comment type="similarity">
    <text evidence="2">Belongs to the sphingomyelin synthase family.</text>
</comment>
<dbReference type="InterPro" id="IPR025749">
    <property type="entry name" value="Sphingomyelin_synth-like_dom"/>
</dbReference>
<dbReference type="EMBL" id="JACVVK020000050">
    <property type="protein sequence ID" value="KAK7498511.1"/>
    <property type="molecule type" value="Genomic_DNA"/>
</dbReference>